<dbReference type="EMBL" id="JANTQA010000023">
    <property type="protein sequence ID" value="KAJ3445063.1"/>
    <property type="molecule type" value="Genomic_DNA"/>
</dbReference>
<dbReference type="PANTHER" id="PTHR18916">
    <property type="entry name" value="DYNACTIN 1-RELATED MICROTUBULE-BINDING"/>
    <property type="match status" value="1"/>
</dbReference>
<proteinExistence type="predicted"/>
<feature type="compositionally biased region" description="Basic residues" evidence="2">
    <location>
        <begin position="98"/>
        <end position="108"/>
    </location>
</feature>
<evidence type="ECO:0000259" key="3">
    <source>
        <dbReference type="PROSITE" id="PS50245"/>
    </source>
</evidence>
<feature type="compositionally biased region" description="Basic residues" evidence="2">
    <location>
        <begin position="79"/>
        <end position="89"/>
    </location>
</feature>
<evidence type="ECO:0000313" key="5">
    <source>
        <dbReference type="Proteomes" id="UP001146793"/>
    </source>
</evidence>
<dbReference type="InterPro" id="IPR036859">
    <property type="entry name" value="CAP-Gly_dom_sf"/>
</dbReference>
<accession>A0AAV7ZU03</accession>
<feature type="region of interest" description="Disordered" evidence="2">
    <location>
        <begin position="79"/>
        <end position="157"/>
    </location>
</feature>
<dbReference type="PROSITE" id="PS00845">
    <property type="entry name" value="CAP_GLY_1"/>
    <property type="match status" value="1"/>
</dbReference>
<name>A0AAV7ZU03_9EUKA</name>
<gene>
    <name evidence="4" type="ORF">M0812_10927</name>
</gene>
<sequence>MSTRYVLLRGERVVDRSGNEGVVKWIGRPQSSHSRYVGIEYDKPVGKHNGTVKGVKYFECGDKHGALIKEEFVKPKKLIERKKKIRSKSTSKPDRTRIKNRSTPRKNQTKGNKTNTNSSNQRSQTNSKRISSVSRTPKHSKETQNKSPLGKKKKKKIESWEKRFNKEMSEIQEIRKQTFDTFDEVNRFLNTQKKRGKKNGKNKNGALEQIEELKRQIREDQNKTIEFEKECNQLQNSTKHCKNQLENIKKILIENDLMKKDRVNQIFFEEYQKIEKEFQNTQILNKNENTSTHTNKNEKEISTNFENKLELEIEKISKPMLPNEDYEKIKLYYVLNSMQNFKKQQKQLNNNLISLDFTIQELSQNLKSNY</sequence>
<evidence type="ECO:0000256" key="1">
    <source>
        <dbReference type="SAM" id="Coils"/>
    </source>
</evidence>
<dbReference type="Proteomes" id="UP001146793">
    <property type="component" value="Unassembled WGS sequence"/>
</dbReference>
<feature type="domain" description="CAP-Gly" evidence="3">
    <location>
        <begin position="27"/>
        <end position="69"/>
    </location>
</feature>
<keyword evidence="1" id="KW-0175">Coiled coil</keyword>
<protein>
    <submittedName>
        <fullName evidence="4">Dynactin subunit</fullName>
    </submittedName>
</protein>
<dbReference type="SUPFAM" id="SSF74924">
    <property type="entry name" value="Cap-Gly domain"/>
    <property type="match status" value="1"/>
</dbReference>
<evidence type="ECO:0000313" key="4">
    <source>
        <dbReference type="EMBL" id="KAJ3445063.1"/>
    </source>
</evidence>
<feature type="compositionally biased region" description="Low complexity" evidence="2">
    <location>
        <begin position="109"/>
        <end position="129"/>
    </location>
</feature>
<dbReference type="Gene3D" id="2.30.30.190">
    <property type="entry name" value="CAP Gly-rich-like domain"/>
    <property type="match status" value="1"/>
</dbReference>
<evidence type="ECO:0000256" key="2">
    <source>
        <dbReference type="SAM" id="MobiDB-lite"/>
    </source>
</evidence>
<dbReference type="InterPro" id="IPR000938">
    <property type="entry name" value="CAP-Gly_domain"/>
</dbReference>
<dbReference type="AlphaFoldDB" id="A0AAV7ZU03"/>
<dbReference type="PROSITE" id="PS50245">
    <property type="entry name" value="CAP_GLY_2"/>
    <property type="match status" value="1"/>
</dbReference>
<dbReference type="SMART" id="SM01052">
    <property type="entry name" value="CAP_GLY"/>
    <property type="match status" value="1"/>
</dbReference>
<organism evidence="4 5">
    <name type="scientific">Anaeramoeba flamelloides</name>
    <dbReference type="NCBI Taxonomy" id="1746091"/>
    <lineage>
        <taxon>Eukaryota</taxon>
        <taxon>Metamonada</taxon>
        <taxon>Anaeramoebidae</taxon>
        <taxon>Anaeramoeba</taxon>
    </lineage>
</organism>
<comment type="caution">
    <text evidence="4">The sequence shown here is derived from an EMBL/GenBank/DDBJ whole genome shotgun (WGS) entry which is preliminary data.</text>
</comment>
<feature type="coiled-coil region" evidence="1">
    <location>
        <begin position="203"/>
        <end position="237"/>
    </location>
</feature>
<reference evidence="4" key="1">
    <citation type="submission" date="2022-08" db="EMBL/GenBank/DDBJ databases">
        <title>Novel sulphate-reducing endosymbionts in the free-living metamonad Anaeramoeba.</title>
        <authorList>
            <person name="Jerlstrom-Hultqvist J."/>
            <person name="Cepicka I."/>
            <person name="Gallot-Lavallee L."/>
            <person name="Salas-Leiva D."/>
            <person name="Curtis B.A."/>
            <person name="Zahonova K."/>
            <person name="Pipaliya S."/>
            <person name="Dacks J."/>
            <person name="Roger A.J."/>
        </authorList>
    </citation>
    <scope>NUCLEOTIDE SEQUENCE</scope>
    <source>
        <strain evidence="4">Busselton2</strain>
    </source>
</reference>
<dbReference type="Pfam" id="PF01302">
    <property type="entry name" value="CAP_GLY"/>
    <property type="match status" value="1"/>
</dbReference>